<dbReference type="EMBL" id="CP124597">
    <property type="protein sequence ID" value="WZE72009.1"/>
    <property type="molecule type" value="Genomic_DNA"/>
</dbReference>
<accession>A0AAU6RPV4</accession>
<reference evidence="1 2" key="1">
    <citation type="submission" date="2023-04" db="EMBL/GenBank/DDBJ databases">
        <title>Macrococci isolated from food, foodproducing animals, and human clinical materials.</title>
        <authorList>
            <person name="Maslanova I."/>
            <person name="Svec P."/>
            <person name="Sedlacek I."/>
            <person name="Novakova D."/>
            <person name="Keller J.E."/>
            <person name="Schwendener S."/>
            <person name="Finstrlova A."/>
            <person name="Botka T."/>
            <person name="Kovarovic V."/>
            <person name="Petras P."/>
            <person name="Perreten V."/>
            <person name="Pantucek R."/>
        </authorList>
    </citation>
    <scope>NUCLEOTIDE SEQUENCE [LARGE SCALE GENOMIC DNA]</scope>
    <source>
        <strain evidence="1 2">CCM 8659</strain>
        <plasmid evidence="1 2">pMP8659_6</plasmid>
    </source>
</reference>
<proteinExistence type="predicted"/>
<name>A0AAU6RPV4_9STAP</name>
<sequence>MNKKEIYFYRISELAYELMQLESLSLDVEKNEEEIKRRFTEMTIKNLDVIDEVFEIKILMDIN</sequence>
<dbReference type="AlphaFoldDB" id="A0AAU6RPV4"/>
<dbReference type="Proteomes" id="UP001465447">
    <property type="component" value="Plasmid pMP8659_6"/>
</dbReference>
<dbReference type="RefSeq" id="WP_219522417.1">
    <property type="nucleotide sequence ID" value="NZ_CP124597.1"/>
</dbReference>
<evidence type="ECO:0000313" key="2">
    <source>
        <dbReference type="Proteomes" id="UP001465447"/>
    </source>
</evidence>
<evidence type="ECO:0000313" key="1">
    <source>
        <dbReference type="EMBL" id="WZE72009.1"/>
    </source>
</evidence>
<organism evidence="1 2">
    <name type="scientific">Macrococcus psychrotolerans</name>
    <dbReference type="NCBI Taxonomy" id="3039389"/>
    <lineage>
        <taxon>Bacteria</taxon>
        <taxon>Bacillati</taxon>
        <taxon>Bacillota</taxon>
        <taxon>Bacilli</taxon>
        <taxon>Bacillales</taxon>
        <taxon>Staphylococcaceae</taxon>
        <taxon>Macrococcus</taxon>
    </lineage>
</organism>
<dbReference type="KEGG" id="mpsh:QA539_10905"/>
<keyword evidence="1" id="KW-0614">Plasmid</keyword>
<geneLocation type="plasmid" evidence="1 2">
    <name>pMP8659_6</name>
</geneLocation>
<protein>
    <submittedName>
        <fullName evidence="1">Uncharacterized protein</fullName>
    </submittedName>
</protein>
<keyword evidence="2" id="KW-1185">Reference proteome</keyword>
<gene>
    <name evidence="1" type="ORF">QA539_10905</name>
</gene>